<evidence type="ECO:0000313" key="3">
    <source>
        <dbReference type="Proteomes" id="UP001055336"/>
    </source>
</evidence>
<evidence type="ECO:0000256" key="1">
    <source>
        <dbReference type="SAM" id="MobiDB-lite"/>
    </source>
</evidence>
<gene>
    <name evidence="2" type="ORF">MKK62_17195</name>
</gene>
<evidence type="ECO:0000313" key="2">
    <source>
        <dbReference type="EMBL" id="UMB68174.1"/>
    </source>
</evidence>
<sequence>MSRHEKPDDDTETQPATENDTGDDGSANPPTYPAYSTPPAEGLPDAEHR</sequence>
<name>A0ABY3VFH6_9MYCO</name>
<reference evidence="2" key="1">
    <citation type="submission" date="2022-08" db="EMBL/GenBank/DDBJ databases">
        <title>Whole genome sequencing of non-tuberculosis mycobacteria type-strains.</title>
        <authorList>
            <person name="Igarashi Y."/>
            <person name="Osugi A."/>
            <person name="Mitarai S."/>
        </authorList>
    </citation>
    <scope>NUCLEOTIDE SEQUENCE</scope>
    <source>
        <strain evidence="2">DSM 45127</strain>
    </source>
</reference>
<feature type="region of interest" description="Disordered" evidence="1">
    <location>
        <begin position="1"/>
        <end position="49"/>
    </location>
</feature>
<dbReference type="RefSeq" id="WP_240258636.1">
    <property type="nucleotide sequence ID" value="NZ_CP092488.2"/>
</dbReference>
<protein>
    <submittedName>
        <fullName evidence="2">Uncharacterized protein</fullName>
    </submittedName>
</protein>
<organism evidence="2 3">
    <name type="scientific">Mycobacterium paraterrae</name>
    <dbReference type="NCBI Taxonomy" id="577492"/>
    <lineage>
        <taxon>Bacteria</taxon>
        <taxon>Bacillati</taxon>
        <taxon>Actinomycetota</taxon>
        <taxon>Actinomycetes</taxon>
        <taxon>Mycobacteriales</taxon>
        <taxon>Mycobacteriaceae</taxon>
        <taxon>Mycobacterium</taxon>
    </lineage>
</organism>
<dbReference type="Proteomes" id="UP001055336">
    <property type="component" value="Chromosome"/>
</dbReference>
<proteinExistence type="predicted"/>
<keyword evidence="3" id="KW-1185">Reference proteome</keyword>
<dbReference type="EMBL" id="CP092488">
    <property type="protein sequence ID" value="UMB68174.1"/>
    <property type="molecule type" value="Genomic_DNA"/>
</dbReference>
<accession>A0ABY3VFH6</accession>